<reference evidence="7 8" key="1">
    <citation type="journal article" date="2024" name="Insects">
        <title>An Improved Chromosome-Level Genome Assembly of the Firefly Pyrocoelia pectoralis.</title>
        <authorList>
            <person name="Fu X."/>
            <person name="Meyer-Rochow V.B."/>
            <person name="Ballantyne L."/>
            <person name="Zhu X."/>
        </authorList>
    </citation>
    <scope>NUCLEOTIDE SEQUENCE [LARGE SCALE GENOMIC DNA]</scope>
    <source>
        <strain evidence="7">XCY_ONT2</strain>
    </source>
</reference>
<keyword evidence="4 5" id="KW-0472">Membrane</keyword>
<organism evidence="7 8">
    <name type="scientific">Pyrocoelia pectoralis</name>
    <dbReference type="NCBI Taxonomy" id="417401"/>
    <lineage>
        <taxon>Eukaryota</taxon>
        <taxon>Metazoa</taxon>
        <taxon>Ecdysozoa</taxon>
        <taxon>Arthropoda</taxon>
        <taxon>Hexapoda</taxon>
        <taxon>Insecta</taxon>
        <taxon>Pterygota</taxon>
        <taxon>Neoptera</taxon>
        <taxon>Endopterygota</taxon>
        <taxon>Coleoptera</taxon>
        <taxon>Polyphaga</taxon>
        <taxon>Elateriformia</taxon>
        <taxon>Elateroidea</taxon>
        <taxon>Lampyridae</taxon>
        <taxon>Lampyrinae</taxon>
        <taxon>Pyrocoelia</taxon>
    </lineage>
</organism>
<feature type="transmembrane region" description="Helical" evidence="5">
    <location>
        <begin position="74"/>
        <end position="96"/>
    </location>
</feature>
<accession>A0AAN7ZFK9</accession>
<dbReference type="AlphaFoldDB" id="A0AAN7ZFK9"/>
<dbReference type="EMBL" id="JAVRBK010000010">
    <property type="protein sequence ID" value="KAK5638781.1"/>
    <property type="molecule type" value="Genomic_DNA"/>
</dbReference>
<dbReference type="PROSITE" id="PS50850">
    <property type="entry name" value="MFS"/>
    <property type="match status" value="1"/>
</dbReference>
<dbReference type="Gene3D" id="1.20.1250.20">
    <property type="entry name" value="MFS general substrate transporter like domains"/>
    <property type="match status" value="1"/>
</dbReference>
<evidence type="ECO:0000256" key="2">
    <source>
        <dbReference type="ARBA" id="ARBA00022692"/>
    </source>
</evidence>
<comment type="subcellular location">
    <subcellularLocation>
        <location evidence="1">Membrane</location>
        <topology evidence="1">Multi-pass membrane protein</topology>
    </subcellularLocation>
</comment>
<evidence type="ECO:0000259" key="6">
    <source>
        <dbReference type="PROSITE" id="PS50850"/>
    </source>
</evidence>
<dbReference type="InterPro" id="IPR005828">
    <property type="entry name" value="MFS_sugar_transport-like"/>
</dbReference>
<protein>
    <recommendedName>
        <fullName evidence="6">Major facilitator superfamily (MFS) profile domain-containing protein</fullName>
    </recommendedName>
</protein>
<feature type="transmembrane region" description="Helical" evidence="5">
    <location>
        <begin position="32"/>
        <end position="54"/>
    </location>
</feature>
<dbReference type="InterPro" id="IPR036259">
    <property type="entry name" value="MFS_trans_sf"/>
</dbReference>
<dbReference type="InterPro" id="IPR020846">
    <property type="entry name" value="MFS_dom"/>
</dbReference>
<feature type="transmembrane region" description="Helical" evidence="5">
    <location>
        <begin position="189"/>
        <end position="207"/>
    </location>
</feature>
<dbReference type="Pfam" id="PF00083">
    <property type="entry name" value="Sugar_tr"/>
    <property type="match status" value="1"/>
</dbReference>
<sequence>MGVKARTRSSMVENVIERCIPKSIKGKDFVQICAILTASLGGFSAGAQLAWLSPSVPKLLLNSSYIGPITLEEASYFSVITPIFTIIFSFIVSVAMKFIGRKYIIGFVAVPHIISWLLIATAQNVIPIYISRAFNGVSDAVTVCTAAVYIGEITTPTVRGKWGNMLMCAIFLGHLSVVVIGIYCDIVTTAYIFLIPPILQILFAIFIPESPYYLIMKGEATKHRLRWNG</sequence>
<evidence type="ECO:0000256" key="5">
    <source>
        <dbReference type="SAM" id="Phobius"/>
    </source>
</evidence>
<dbReference type="PANTHER" id="PTHR48021">
    <property type="match status" value="1"/>
</dbReference>
<evidence type="ECO:0000313" key="8">
    <source>
        <dbReference type="Proteomes" id="UP001329430"/>
    </source>
</evidence>
<evidence type="ECO:0000313" key="7">
    <source>
        <dbReference type="EMBL" id="KAK5638781.1"/>
    </source>
</evidence>
<keyword evidence="2 5" id="KW-0812">Transmembrane</keyword>
<dbReference type="PANTHER" id="PTHR48021:SF46">
    <property type="entry name" value="MAJOR FACILITATOR SUPERFAMILY (MFS) PROFILE DOMAIN-CONTAINING PROTEIN"/>
    <property type="match status" value="1"/>
</dbReference>
<name>A0AAN7ZFK9_9COLE</name>
<evidence type="ECO:0000256" key="4">
    <source>
        <dbReference type="ARBA" id="ARBA00023136"/>
    </source>
</evidence>
<dbReference type="InterPro" id="IPR050549">
    <property type="entry name" value="MFS_Trehalose_Transporter"/>
</dbReference>
<dbReference type="GO" id="GO:0022857">
    <property type="term" value="F:transmembrane transporter activity"/>
    <property type="evidence" value="ECO:0007669"/>
    <property type="project" value="InterPro"/>
</dbReference>
<feature type="transmembrane region" description="Helical" evidence="5">
    <location>
        <begin position="162"/>
        <end position="183"/>
    </location>
</feature>
<feature type="transmembrane region" description="Helical" evidence="5">
    <location>
        <begin position="103"/>
        <end position="122"/>
    </location>
</feature>
<keyword evidence="8" id="KW-1185">Reference proteome</keyword>
<dbReference type="SUPFAM" id="SSF103473">
    <property type="entry name" value="MFS general substrate transporter"/>
    <property type="match status" value="1"/>
</dbReference>
<evidence type="ECO:0000256" key="1">
    <source>
        <dbReference type="ARBA" id="ARBA00004141"/>
    </source>
</evidence>
<feature type="domain" description="Major facilitator superfamily (MFS) profile" evidence="6">
    <location>
        <begin position="34"/>
        <end position="229"/>
    </location>
</feature>
<comment type="caution">
    <text evidence="7">The sequence shown here is derived from an EMBL/GenBank/DDBJ whole genome shotgun (WGS) entry which is preliminary data.</text>
</comment>
<evidence type="ECO:0000256" key="3">
    <source>
        <dbReference type="ARBA" id="ARBA00022989"/>
    </source>
</evidence>
<proteinExistence type="predicted"/>
<gene>
    <name evidence="7" type="ORF">RI129_013076</name>
</gene>
<dbReference type="Proteomes" id="UP001329430">
    <property type="component" value="Chromosome 10"/>
</dbReference>
<dbReference type="GO" id="GO:0016020">
    <property type="term" value="C:membrane"/>
    <property type="evidence" value="ECO:0007669"/>
    <property type="project" value="UniProtKB-SubCell"/>
</dbReference>
<feature type="transmembrane region" description="Helical" evidence="5">
    <location>
        <begin position="128"/>
        <end position="150"/>
    </location>
</feature>
<keyword evidence="3 5" id="KW-1133">Transmembrane helix</keyword>